<evidence type="ECO:0000256" key="2">
    <source>
        <dbReference type="ARBA" id="ARBA00038358"/>
    </source>
</evidence>
<dbReference type="PANTHER" id="PTHR36845:SF1">
    <property type="entry name" value="HYDROLASE, PUTATIVE (AFU_ORTHOLOGUE AFUA_7G05090)-RELATED"/>
    <property type="match status" value="1"/>
</dbReference>
<proteinExistence type="inferred from homology"/>
<evidence type="ECO:0000256" key="1">
    <source>
        <dbReference type="ARBA" id="ARBA00022801"/>
    </source>
</evidence>
<dbReference type="InterPro" id="IPR008928">
    <property type="entry name" value="6-hairpin_glycosidase_sf"/>
</dbReference>
<dbReference type="InterPro" id="IPR052369">
    <property type="entry name" value="UG_Glycosaminoglycan_Hydrolase"/>
</dbReference>
<reference evidence="3 4" key="1">
    <citation type="submission" date="2019-07" db="EMBL/GenBank/DDBJ databases">
        <title>Whole genome shotgun sequence of Reyranella soli NBRC 108950.</title>
        <authorList>
            <person name="Hosoyama A."/>
            <person name="Uohara A."/>
            <person name="Ohji S."/>
            <person name="Ichikawa N."/>
        </authorList>
    </citation>
    <scope>NUCLEOTIDE SEQUENCE [LARGE SCALE GENOMIC DNA]</scope>
    <source>
        <strain evidence="3 4">NBRC 108950</strain>
    </source>
</reference>
<keyword evidence="1 3" id="KW-0378">Hydrolase</keyword>
<evidence type="ECO:0000313" key="3">
    <source>
        <dbReference type="EMBL" id="GEP57130.1"/>
    </source>
</evidence>
<name>A0A512NDU8_9HYPH</name>
<dbReference type="EMBL" id="BKAJ01000075">
    <property type="protein sequence ID" value="GEP57130.1"/>
    <property type="molecule type" value="Genomic_DNA"/>
</dbReference>
<keyword evidence="4" id="KW-1185">Reference proteome</keyword>
<dbReference type="Proteomes" id="UP000321058">
    <property type="component" value="Unassembled WGS sequence"/>
</dbReference>
<dbReference type="AlphaFoldDB" id="A0A512NDU8"/>
<evidence type="ECO:0000313" key="4">
    <source>
        <dbReference type="Proteomes" id="UP000321058"/>
    </source>
</evidence>
<dbReference type="GO" id="GO:0052757">
    <property type="term" value="F:chondroitin hydrolase activity"/>
    <property type="evidence" value="ECO:0007669"/>
    <property type="project" value="TreeGrafter"/>
</dbReference>
<sequence length="388" mass="43750">MDADYRRTLDRAVRHLCNGADAVCDGMKAGDRIPRLNYMTGGYTWDGDYVWNSWADFQWVGFLAGRLWLLHLLTREQRYADAALQLCRRIGPDLAQHPTVFSSTGIDMYYALTLGHQITGDSDLKNWALAGGDNFANIFDRKARAFLQIAGADRIVIDTGLNLPSMLWASQWEPERATLAYRHLDTVLEIGLIRPDGSSCHAAALDPETRAVTGLFSLQGWSNDSVWARGQAWAMLGYAHAYEASRKPHYLEAARSAADWYVAHAPKGWVPRYDYDDPDRDKLPYDSCAACIATAVLMRLVRWLPDRAQQYRDVARQTLKALLADFLTPGGVVLHGTWGRMRHVEAGKPRLGRFPQEDVMPYGNYWIAECLYRELSTDWSALSLDGKA</sequence>
<dbReference type="OrthoDB" id="428577at2"/>
<organism evidence="3 4">
    <name type="scientific">Reyranella soli</name>
    <dbReference type="NCBI Taxonomy" id="1230389"/>
    <lineage>
        <taxon>Bacteria</taxon>
        <taxon>Pseudomonadati</taxon>
        <taxon>Pseudomonadota</taxon>
        <taxon>Alphaproteobacteria</taxon>
        <taxon>Hyphomicrobiales</taxon>
        <taxon>Reyranellaceae</taxon>
        <taxon>Reyranella</taxon>
    </lineage>
</organism>
<dbReference type="Gene3D" id="1.50.10.10">
    <property type="match status" value="1"/>
</dbReference>
<dbReference type="InterPro" id="IPR012341">
    <property type="entry name" value="6hp_glycosidase-like_sf"/>
</dbReference>
<dbReference type="RefSeq" id="WP_147151509.1">
    <property type="nucleotide sequence ID" value="NZ_BKAJ01000075.1"/>
</dbReference>
<dbReference type="PANTHER" id="PTHR36845">
    <property type="entry name" value="HYDROLASE, PUTATIVE (AFU_ORTHOLOGUE AFUA_7G05090)-RELATED"/>
    <property type="match status" value="1"/>
</dbReference>
<gene>
    <name evidence="3" type="ORF">RSO01_42960</name>
</gene>
<accession>A0A512NDU8</accession>
<dbReference type="GO" id="GO:0000272">
    <property type="term" value="P:polysaccharide catabolic process"/>
    <property type="evidence" value="ECO:0007669"/>
    <property type="project" value="TreeGrafter"/>
</dbReference>
<protein>
    <submittedName>
        <fullName evidence="3">Glucuronyl hydrolase</fullName>
    </submittedName>
</protein>
<dbReference type="SUPFAM" id="SSF48208">
    <property type="entry name" value="Six-hairpin glycosidases"/>
    <property type="match status" value="1"/>
</dbReference>
<comment type="similarity">
    <text evidence="2">Belongs to the glycosyl hydrolase 88 family.</text>
</comment>
<comment type="caution">
    <text evidence="3">The sequence shown here is derived from an EMBL/GenBank/DDBJ whole genome shotgun (WGS) entry which is preliminary data.</text>
</comment>